<organism evidence="1 2">
    <name type="scientific">Blepharisma stoltei</name>
    <dbReference type="NCBI Taxonomy" id="1481888"/>
    <lineage>
        <taxon>Eukaryota</taxon>
        <taxon>Sar</taxon>
        <taxon>Alveolata</taxon>
        <taxon>Ciliophora</taxon>
        <taxon>Postciliodesmatophora</taxon>
        <taxon>Heterotrichea</taxon>
        <taxon>Heterotrichida</taxon>
        <taxon>Blepharismidae</taxon>
        <taxon>Blepharisma</taxon>
    </lineage>
</organism>
<evidence type="ECO:0008006" key="3">
    <source>
        <dbReference type="Google" id="ProtNLM"/>
    </source>
</evidence>
<proteinExistence type="predicted"/>
<reference evidence="1" key="1">
    <citation type="submission" date="2021-09" db="EMBL/GenBank/DDBJ databases">
        <authorList>
            <consortium name="AG Swart"/>
            <person name="Singh M."/>
            <person name="Singh A."/>
            <person name="Seah K."/>
            <person name="Emmerich C."/>
        </authorList>
    </citation>
    <scope>NUCLEOTIDE SEQUENCE</scope>
    <source>
        <strain evidence="1">ATCC30299</strain>
    </source>
</reference>
<dbReference type="AlphaFoldDB" id="A0AAU9IXJ8"/>
<dbReference type="Proteomes" id="UP001162131">
    <property type="component" value="Unassembled WGS sequence"/>
</dbReference>
<gene>
    <name evidence="1" type="ORF">BSTOLATCC_MIC14777</name>
</gene>
<evidence type="ECO:0000313" key="2">
    <source>
        <dbReference type="Proteomes" id="UP001162131"/>
    </source>
</evidence>
<sequence>MKKEIALHPNQYFFRPLMFFIQKSHEKSLIKMKNALESPAWLWIQDLDFYSKCSSIDKICNQQLILNDYRYLWWKYWTKNDRCFLL</sequence>
<keyword evidence="2" id="KW-1185">Reference proteome</keyword>
<protein>
    <recommendedName>
        <fullName evidence="3">Maturase K</fullName>
    </recommendedName>
</protein>
<accession>A0AAU9IXJ8</accession>
<dbReference type="EMBL" id="CAJZBQ010000014">
    <property type="protein sequence ID" value="CAG9315975.1"/>
    <property type="molecule type" value="Genomic_DNA"/>
</dbReference>
<evidence type="ECO:0000313" key="1">
    <source>
        <dbReference type="EMBL" id="CAG9315975.1"/>
    </source>
</evidence>
<comment type="caution">
    <text evidence="1">The sequence shown here is derived from an EMBL/GenBank/DDBJ whole genome shotgun (WGS) entry which is preliminary data.</text>
</comment>
<name>A0AAU9IXJ8_9CILI</name>